<dbReference type="RefSeq" id="WP_068571544.1">
    <property type="nucleotide sequence ID" value="NZ_LSRF01000036.1"/>
</dbReference>
<gene>
    <name evidence="1" type="ORF">AXK60_24985</name>
</gene>
<sequence>MSSSPSDFDLYGSTPEARRISAQILVKLARQEGREPDQWLLNVAEGPASDVTPEQNAALSSQEQRRIAGFDLYGSTPEARRISAQILVKLARQEGREPDQWLLDVVAGRLPA</sequence>
<dbReference type="Proteomes" id="UP000070258">
    <property type="component" value="Unassembled WGS sequence"/>
</dbReference>
<comment type="caution">
    <text evidence="1">The sequence shown here is derived from an EMBL/GenBank/DDBJ whole genome shotgun (WGS) entry which is preliminary data.</text>
</comment>
<organism evidence="1 2">
    <name type="scientific">Tsukamurella pseudospumae</name>
    <dbReference type="NCBI Taxonomy" id="239498"/>
    <lineage>
        <taxon>Bacteria</taxon>
        <taxon>Bacillati</taxon>
        <taxon>Actinomycetota</taxon>
        <taxon>Actinomycetes</taxon>
        <taxon>Mycobacteriales</taxon>
        <taxon>Tsukamurellaceae</taxon>
        <taxon>Tsukamurella</taxon>
    </lineage>
</organism>
<protein>
    <submittedName>
        <fullName evidence="1">Uncharacterized protein</fullName>
    </submittedName>
</protein>
<dbReference type="AlphaFoldDB" id="A0A138AFP4"/>
<proteinExistence type="predicted"/>
<dbReference type="EMBL" id="LSRF01000036">
    <property type="protein sequence ID" value="KXP09292.1"/>
    <property type="molecule type" value="Genomic_DNA"/>
</dbReference>
<accession>A0A138AFP4</accession>
<name>A0A138AFP4_9ACTN</name>
<reference evidence="2" key="1">
    <citation type="submission" date="2016-02" db="EMBL/GenBank/DDBJ databases">
        <authorList>
            <person name="Wen L."/>
            <person name="He K."/>
            <person name="Yang H."/>
        </authorList>
    </citation>
    <scope>NUCLEOTIDE SEQUENCE [LARGE SCALE GENOMIC DNA]</scope>
    <source>
        <strain evidence="2">JCM 15929</strain>
    </source>
</reference>
<dbReference type="OrthoDB" id="9554453at2"/>
<evidence type="ECO:0000313" key="1">
    <source>
        <dbReference type="EMBL" id="KXP09292.1"/>
    </source>
</evidence>
<evidence type="ECO:0000313" key="2">
    <source>
        <dbReference type="Proteomes" id="UP000070258"/>
    </source>
</evidence>